<dbReference type="Pfam" id="PF07767">
    <property type="entry name" value="Nop53"/>
    <property type="match status" value="1"/>
</dbReference>
<name>A0A6A6P559_9PEZI</name>
<accession>A0A6A6P559</accession>
<protein>
    <recommendedName>
        <fullName evidence="4">Ribosome biogenesis protein NOP53</fullName>
    </recommendedName>
</protein>
<evidence type="ECO:0000313" key="8">
    <source>
        <dbReference type="EMBL" id="KAF2459136.1"/>
    </source>
</evidence>
<feature type="region of interest" description="Disordered" evidence="7">
    <location>
        <begin position="264"/>
        <end position="404"/>
    </location>
</feature>
<dbReference type="Proteomes" id="UP000799766">
    <property type="component" value="Unassembled WGS sequence"/>
</dbReference>
<feature type="compositionally biased region" description="Basic residues" evidence="7">
    <location>
        <begin position="329"/>
        <end position="339"/>
    </location>
</feature>
<dbReference type="AlphaFoldDB" id="A0A6A6P559"/>
<feature type="compositionally biased region" description="Basic residues" evidence="7">
    <location>
        <begin position="13"/>
        <end position="23"/>
    </location>
</feature>
<feature type="region of interest" description="Disordered" evidence="7">
    <location>
        <begin position="1"/>
        <end position="23"/>
    </location>
</feature>
<evidence type="ECO:0000256" key="7">
    <source>
        <dbReference type="SAM" id="MobiDB-lite"/>
    </source>
</evidence>
<comment type="subcellular location">
    <subcellularLocation>
        <location evidence="1">Nucleus</location>
        <location evidence="1">Nucleolus</location>
    </subcellularLocation>
    <subcellularLocation>
        <location evidence="2">Nucleus</location>
        <location evidence="2">Nucleoplasm</location>
    </subcellularLocation>
</comment>
<dbReference type="GO" id="GO:0000027">
    <property type="term" value="P:ribosomal large subunit assembly"/>
    <property type="evidence" value="ECO:0007669"/>
    <property type="project" value="TreeGrafter"/>
</dbReference>
<keyword evidence="9" id="KW-1185">Reference proteome</keyword>
<evidence type="ECO:0000256" key="2">
    <source>
        <dbReference type="ARBA" id="ARBA00004642"/>
    </source>
</evidence>
<feature type="compositionally biased region" description="Acidic residues" evidence="7">
    <location>
        <begin position="296"/>
        <end position="308"/>
    </location>
</feature>
<evidence type="ECO:0000313" key="9">
    <source>
        <dbReference type="Proteomes" id="UP000799766"/>
    </source>
</evidence>
<feature type="region of interest" description="Disordered" evidence="7">
    <location>
        <begin position="91"/>
        <end position="237"/>
    </location>
</feature>
<dbReference type="GO" id="GO:0008097">
    <property type="term" value="F:5S rRNA binding"/>
    <property type="evidence" value="ECO:0007669"/>
    <property type="project" value="TreeGrafter"/>
</dbReference>
<sequence length="485" mass="54596">MATSIDAPQQHKQPSRKGKKAWRKHVDLTEVQAGLENSREEIIKHGAPLSTIPSGALFTTDTSGSDHIRRIYVPKKRLKADEILAQRSAVPALGGRKRPADGKVTDGILPEKRRRGGEKFVTDKEVARLKNLAWSGQGVTQPSQLRSEDSAAYDPWAEDDAGSADRAAGDAAAVERDAASTPAGEQGDAFSSFAPPKPKPVRAPPTLRHPPVSQTASGSAPRAVPRPDPGRSYNPDFNDWAALVERAGEREVAVERERLTKEAAEREWEERVKLAGEEAERLEKEVREREERGSDGEENWASEWESEWEGCVSGKEDDGGQEEEDGMSKKAKQPKRKTKAERNRAKRRKDEERMRAGEEKAKRREAQAARAKELAREAEQREKERQMRDLVLKDEGSEDVDSNELKLRKKTFGKHGIAEPNLELVLADELQDSLRKLKPEGNLLKDRFRHMLVSGKVEPRRPITQYKKPNRTLTEKWSYKDWKLV</sequence>
<feature type="compositionally biased region" description="Polar residues" evidence="7">
    <location>
        <begin position="1"/>
        <end position="12"/>
    </location>
</feature>
<dbReference type="GO" id="GO:0006364">
    <property type="term" value="P:rRNA processing"/>
    <property type="evidence" value="ECO:0007669"/>
    <property type="project" value="TreeGrafter"/>
</dbReference>
<organism evidence="8 9">
    <name type="scientific">Lineolata rhizophorae</name>
    <dbReference type="NCBI Taxonomy" id="578093"/>
    <lineage>
        <taxon>Eukaryota</taxon>
        <taxon>Fungi</taxon>
        <taxon>Dikarya</taxon>
        <taxon>Ascomycota</taxon>
        <taxon>Pezizomycotina</taxon>
        <taxon>Dothideomycetes</taxon>
        <taxon>Dothideomycetes incertae sedis</taxon>
        <taxon>Lineolatales</taxon>
        <taxon>Lineolataceae</taxon>
        <taxon>Lineolata</taxon>
    </lineage>
</organism>
<reference evidence="8" key="1">
    <citation type="journal article" date="2020" name="Stud. Mycol.">
        <title>101 Dothideomycetes genomes: a test case for predicting lifestyles and emergence of pathogens.</title>
        <authorList>
            <person name="Haridas S."/>
            <person name="Albert R."/>
            <person name="Binder M."/>
            <person name="Bloem J."/>
            <person name="Labutti K."/>
            <person name="Salamov A."/>
            <person name="Andreopoulos B."/>
            <person name="Baker S."/>
            <person name="Barry K."/>
            <person name="Bills G."/>
            <person name="Bluhm B."/>
            <person name="Cannon C."/>
            <person name="Castanera R."/>
            <person name="Culley D."/>
            <person name="Daum C."/>
            <person name="Ezra D."/>
            <person name="Gonzalez J."/>
            <person name="Henrissat B."/>
            <person name="Kuo A."/>
            <person name="Liang C."/>
            <person name="Lipzen A."/>
            <person name="Lutzoni F."/>
            <person name="Magnuson J."/>
            <person name="Mondo S."/>
            <person name="Nolan M."/>
            <person name="Ohm R."/>
            <person name="Pangilinan J."/>
            <person name="Park H.-J."/>
            <person name="Ramirez L."/>
            <person name="Alfaro M."/>
            <person name="Sun H."/>
            <person name="Tritt A."/>
            <person name="Yoshinaga Y."/>
            <person name="Zwiers L.-H."/>
            <person name="Turgeon B."/>
            <person name="Goodwin S."/>
            <person name="Spatafora J."/>
            <person name="Crous P."/>
            <person name="Grigoriev I."/>
        </authorList>
    </citation>
    <scope>NUCLEOTIDE SEQUENCE</scope>
    <source>
        <strain evidence="8">ATCC 16933</strain>
    </source>
</reference>
<dbReference type="PIRSF" id="PIRSF017302">
    <property type="entry name" value="Gltscr2"/>
    <property type="match status" value="1"/>
</dbReference>
<comment type="similarity">
    <text evidence="3">Belongs to the NOP53 family.</text>
</comment>
<proteinExistence type="inferred from homology"/>
<evidence type="ECO:0000256" key="4">
    <source>
        <dbReference type="ARBA" id="ARBA00018339"/>
    </source>
</evidence>
<dbReference type="GO" id="GO:0005654">
    <property type="term" value="C:nucleoplasm"/>
    <property type="evidence" value="ECO:0007669"/>
    <property type="project" value="UniProtKB-SubCell"/>
</dbReference>
<dbReference type="InterPro" id="IPR011687">
    <property type="entry name" value="Nop53/GLTSCR2"/>
</dbReference>
<dbReference type="PANTHER" id="PTHR14211">
    <property type="entry name" value="GLIOMA SUPPRESSOR CANDIDATE REGION GENE 2"/>
    <property type="match status" value="1"/>
</dbReference>
<dbReference type="OrthoDB" id="5072at2759"/>
<evidence type="ECO:0000256" key="3">
    <source>
        <dbReference type="ARBA" id="ARBA00008838"/>
    </source>
</evidence>
<feature type="compositionally biased region" description="Basic and acidic residues" evidence="7">
    <location>
        <begin position="117"/>
        <end position="128"/>
    </location>
</feature>
<gene>
    <name evidence="8" type="ORF">BDY21DRAFT_370607</name>
</gene>
<dbReference type="EMBL" id="MU001676">
    <property type="protein sequence ID" value="KAF2459136.1"/>
    <property type="molecule type" value="Genomic_DNA"/>
</dbReference>
<evidence type="ECO:0000256" key="1">
    <source>
        <dbReference type="ARBA" id="ARBA00004604"/>
    </source>
</evidence>
<dbReference type="GO" id="GO:0005730">
    <property type="term" value="C:nucleolus"/>
    <property type="evidence" value="ECO:0007669"/>
    <property type="project" value="UniProtKB-SubCell"/>
</dbReference>
<feature type="compositionally biased region" description="Basic and acidic residues" evidence="7">
    <location>
        <begin position="340"/>
        <end position="395"/>
    </location>
</feature>
<evidence type="ECO:0000256" key="5">
    <source>
        <dbReference type="ARBA" id="ARBA00022517"/>
    </source>
</evidence>
<feature type="compositionally biased region" description="Basic and acidic residues" evidence="7">
    <location>
        <begin position="264"/>
        <end position="295"/>
    </location>
</feature>
<dbReference type="PANTHER" id="PTHR14211:SF7">
    <property type="entry name" value="RIBOSOME BIOGENESIS PROTEIN NOP53"/>
    <property type="match status" value="1"/>
</dbReference>
<evidence type="ECO:0000256" key="6">
    <source>
        <dbReference type="ARBA" id="ARBA00023242"/>
    </source>
</evidence>
<keyword evidence="6" id="KW-0539">Nucleus</keyword>
<keyword evidence="5" id="KW-0690">Ribosome biogenesis</keyword>